<dbReference type="OrthoDB" id="7777654at2759"/>
<evidence type="ECO:0000256" key="4">
    <source>
        <dbReference type="RuleBase" id="RU362067"/>
    </source>
</evidence>
<dbReference type="Gene3D" id="3.90.660.10">
    <property type="match status" value="1"/>
</dbReference>
<dbReference type="Gene3D" id="1.10.405.10">
    <property type="entry name" value="Guanine Nucleotide Dissociation Inhibitor, domain 1"/>
    <property type="match status" value="1"/>
</dbReference>
<evidence type="ECO:0000256" key="1">
    <source>
        <dbReference type="ARBA" id="ARBA00001974"/>
    </source>
</evidence>
<feature type="binding site" evidence="3">
    <location>
        <position position="11"/>
    </location>
    <ligand>
        <name>FAD</name>
        <dbReference type="ChEBI" id="CHEBI:57692"/>
    </ligand>
</feature>
<evidence type="ECO:0000313" key="7">
    <source>
        <dbReference type="Proteomes" id="UP000256645"/>
    </source>
</evidence>
<dbReference type="GO" id="GO:0009063">
    <property type="term" value="P:amino acid catabolic process"/>
    <property type="evidence" value="ECO:0007669"/>
    <property type="project" value="TreeGrafter"/>
</dbReference>
<dbReference type="InterPro" id="IPR001613">
    <property type="entry name" value="Flavin_amine_oxidase"/>
</dbReference>
<evidence type="ECO:0000256" key="3">
    <source>
        <dbReference type="PIRSR" id="PIRSR601613-1"/>
    </source>
</evidence>
<evidence type="ECO:0000259" key="5">
    <source>
        <dbReference type="Pfam" id="PF01593"/>
    </source>
</evidence>
<protein>
    <recommendedName>
        <fullName evidence="4">Amine oxidase</fullName>
        <ecNumber evidence="4">1.4.3.-</ecNumber>
    </recommendedName>
</protein>
<sequence>MNIGIVGGGISGLYSALLLRQQGHTVTVFEATDRLGGRIYTHRFQSQNKKKNGAYFEAGAMRIPRSPLHGLVFDLVHYINTHNPADRKVDFIPYILEHYNNDAYIQGKRSSLDSQNLSFSPEIPPEYAGKSARELLGEVVSPWLMLLKKDFDLGFQQLLRYDDISFRQYLRTVIGWPFEVIDCVELLMSQTNQYDLSFLEIIMQNLDFNTKEWVTIAGGMSRLVDGLANLIGSEHILRNAPIHRIEELPNNQVRLYADDSSKTTRDFDKVILCVPPAALQAIRERPQWSFMKEQAIRGSHYEPLYKLGLHFKTRFWEMSSRPSFGGQSTTDLRFRWIVYPSNDIGDQGSGVLLLYSWMTDATRISSLSKKDRLETALHDLNKFFAQDGVDVYNEFLDSFEIIWSGQSATGDAMFLPSQFTRFFEVAKRAEGNIFFAGEHLSRHHTWIAGALDSALTTVREILNDGDLRPLGREIMPGMEGSAKKNIPPTSRNLSAKYLSDITDQLLTSLTYPQSEILTIQCSPIGIT</sequence>
<keyword evidence="2 4" id="KW-0560">Oxidoreductase</keyword>
<comment type="cofactor">
    <cofactor evidence="1 4">
        <name>FAD</name>
        <dbReference type="ChEBI" id="CHEBI:57692"/>
    </cofactor>
</comment>
<name>A0A3D8RGZ3_9HELO</name>
<feature type="domain" description="Amine oxidase" evidence="5">
    <location>
        <begin position="10"/>
        <end position="462"/>
    </location>
</feature>
<proteinExistence type="inferred from homology"/>
<evidence type="ECO:0000313" key="6">
    <source>
        <dbReference type="EMBL" id="RDW73144.1"/>
    </source>
</evidence>
<dbReference type="SUPFAM" id="SSF54373">
    <property type="entry name" value="FAD-linked reductases, C-terminal domain"/>
    <property type="match status" value="1"/>
</dbReference>
<dbReference type="AlphaFoldDB" id="A0A3D8RGZ3"/>
<dbReference type="PANTHER" id="PTHR10742">
    <property type="entry name" value="FLAVIN MONOAMINE OXIDASE"/>
    <property type="match status" value="1"/>
</dbReference>
<dbReference type="InterPro" id="IPR036188">
    <property type="entry name" value="FAD/NAD-bd_sf"/>
</dbReference>
<dbReference type="EC" id="1.4.3.-" evidence="4"/>
<keyword evidence="4" id="KW-0285">Flavoprotein</keyword>
<gene>
    <name evidence="6" type="ORF">BP6252_07051</name>
</gene>
<organism evidence="6 7">
    <name type="scientific">Coleophoma cylindrospora</name>
    <dbReference type="NCBI Taxonomy" id="1849047"/>
    <lineage>
        <taxon>Eukaryota</taxon>
        <taxon>Fungi</taxon>
        <taxon>Dikarya</taxon>
        <taxon>Ascomycota</taxon>
        <taxon>Pezizomycotina</taxon>
        <taxon>Leotiomycetes</taxon>
        <taxon>Helotiales</taxon>
        <taxon>Dermateaceae</taxon>
        <taxon>Coleophoma</taxon>
    </lineage>
</organism>
<keyword evidence="7" id="KW-1185">Reference proteome</keyword>
<dbReference type="PRINTS" id="PR00757">
    <property type="entry name" value="AMINEOXDASEF"/>
</dbReference>
<comment type="caution">
    <text evidence="6">The sequence shown here is derived from an EMBL/GenBank/DDBJ whole genome shotgun (WGS) entry which is preliminary data.</text>
</comment>
<feature type="binding site" evidence="3">
    <location>
        <position position="62"/>
    </location>
    <ligand>
        <name>FAD</name>
        <dbReference type="ChEBI" id="CHEBI:57692"/>
    </ligand>
</feature>
<reference evidence="6 7" key="1">
    <citation type="journal article" date="2018" name="IMA Fungus">
        <title>IMA Genome-F 9: Draft genome sequence of Annulohypoxylon stygium, Aspergillus mulundensis, Berkeleyomyces basicola (syn. Thielaviopsis basicola), Ceratocystis smalleyi, two Cercospora beticola strains, Coleophoma cylindrospora, Fusarium fracticaudum, Phialophora cf. hyalina, and Morchella septimelata.</title>
        <authorList>
            <person name="Wingfield B.D."/>
            <person name="Bills G.F."/>
            <person name="Dong Y."/>
            <person name="Huang W."/>
            <person name="Nel W.J."/>
            <person name="Swalarsk-Parry B.S."/>
            <person name="Vaghefi N."/>
            <person name="Wilken P.M."/>
            <person name="An Z."/>
            <person name="de Beer Z.W."/>
            <person name="De Vos L."/>
            <person name="Chen L."/>
            <person name="Duong T.A."/>
            <person name="Gao Y."/>
            <person name="Hammerbacher A."/>
            <person name="Kikkert J.R."/>
            <person name="Li Y."/>
            <person name="Li H."/>
            <person name="Li K."/>
            <person name="Li Q."/>
            <person name="Liu X."/>
            <person name="Ma X."/>
            <person name="Naidoo K."/>
            <person name="Pethybridge S.J."/>
            <person name="Sun J."/>
            <person name="Steenkamp E.T."/>
            <person name="van der Nest M.A."/>
            <person name="van Wyk S."/>
            <person name="Wingfield M.J."/>
            <person name="Xiong C."/>
            <person name="Yue Q."/>
            <person name="Zhang X."/>
        </authorList>
    </citation>
    <scope>NUCLEOTIDE SEQUENCE [LARGE SCALE GENOMIC DNA]</scope>
    <source>
        <strain evidence="6 7">BP6252</strain>
    </source>
</reference>
<dbReference type="GO" id="GO:0001716">
    <property type="term" value="F:L-amino-acid oxidase activity"/>
    <property type="evidence" value="ECO:0007669"/>
    <property type="project" value="TreeGrafter"/>
</dbReference>
<evidence type="ECO:0000256" key="2">
    <source>
        <dbReference type="ARBA" id="ARBA00023002"/>
    </source>
</evidence>
<dbReference type="STRING" id="1849047.A0A3D8RGZ3"/>
<dbReference type="SUPFAM" id="SSF51905">
    <property type="entry name" value="FAD/NAD(P)-binding domain"/>
    <property type="match status" value="1"/>
</dbReference>
<feature type="binding site" evidence="3">
    <location>
        <begin position="30"/>
        <end position="31"/>
    </location>
    <ligand>
        <name>FAD</name>
        <dbReference type="ChEBI" id="CHEBI:57692"/>
    </ligand>
</feature>
<dbReference type="Proteomes" id="UP000256645">
    <property type="component" value="Unassembled WGS sequence"/>
</dbReference>
<accession>A0A3D8RGZ3</accession>
<keyword evidence="4" id="KW-0274">FAD</keyword>
<feature type="binding site" evidence="3">
    <location>
        <position position="438"/>
    </location>
    <ligand>
        <name>FAD</name>
        <dbReference type="ChEBI" id="CHEBI:57692"/>
    </ligand>
</feature>
<dbReference type="PANTHER" id="PTHR10742:SF342">
    <property type="entry name" value="AMINE OXIDASE"/>
    <property type="match status" value="1"/>
</dbReference>
<dbReference type="InterPro" id="IPR050281">
    <property type="entry name" value="Flavin_monoamine_oxidase"/>
</dbReference>
<dbReference type="Pfam" id="PF01593">
    <property type="entry name" value="Amino_oxidase"/>
    <property type="match status" value="1"/>
</dbReference>
<dbReference type="Gene3D" id="3.50.50.60">
    <property type="entry name" value="FAD/NAD(P)-binding domain"/>
    <property type="match status" value="1"/>
</dbReference>
<dbReference type="InterPro" id="IPR002937">
    <property type="entry name" value="Amino_oxidase"/>
</dbReference>
<comment type="similarity">
    <text evidence="4">Belongs to the flavin monoamine oxidase family.</text>
</comment>
<feature type="binding site" evidence="3">
    <location>
        <begin position="59"/>
        <end position="62"/>
    </location>
    <ligand>
        <name>FAD</name>
        <dbReference type="ChEBI" id="CHEBI:57692"/>
    </ligand>
</feature>
<dbReference type="EMBL" id="PDLM01000007">
    <property type="protein sequence ID" value="RDW73144.1"/>
    <property type="molecule type" value="Genomic_DNA"/>
</dbReference>